<reference evidence="4 5" key="1">
    <citation type="submission" date="2019-02" db="EMBL/GenBank/DDBJ databases">
        <title>Deep-cultivation of Planctomycetes and their phenomic and genomic characterization uncovers novel biology.</title>
        <authorList>
            <person name="Wiegand S."/>
            <person name="Jogler M."/>
            <person name="Boedeker C."/>
            <person name="Pinto D."/>
            <person name="Vollmers J."/>
            <person name="Rivas-Marin E."/>
            <person name="Kohn T."/>
            <person name="Peeters S.H."/>
            <person name="Heuer A."/>
            <person name="Rast P."/>
            <person name="Oberbeckmann S."/>
            <person name="Bunk B."/>
            <person name="Jeske O."/>
            <person name="Meyerdierks A."/>
            <person name="Storesund J.E."/>
            <person name="Kallscheuer N."/>
            <person name="Luecker S."/>
            <person name="Lage O.M."/>
            <person name="Pohl T."/>
            <person name="Merkel B.J."/>
            <person name="Hornburger P."/>
            <person name="Mueller R.-W."/>
            <person name="Bruemmer F."/>
            <person name="Labrenz M."/>
            <person name="Spormann A.M."/>
            <person name="Op den Camp H."/>
            <person name="Overmann J."/>
            <person name="Amann R."/>
            <person name="Jetten M.S.M."/>
            <person name="Mascher T."/>
            <person name="Medema M.H."/>
            <person name="Devos D.P."/>
            <person name="Kaster A.-K."/>
            <person name="Ovreas L."/>
            <person name="Rohde M."/>
            <person name="Galperin M.Y."/>
            <person name="Jogler C."/>
        </authorList>
    </citation>
    <scope>NUCLEOTIDE SEQUENCE [LARGE SCALE GENOMIC DNA]</scope>
    <source>
        <strain evidence="4 5">V22</strain>
    </source>
</reference>
<organism evidence="4 5">
    <name type="scientific">Calycomorphotria hydatis</name>
    <dbReference type="NCBI Taxonomy" id="2528027"/>
    <lineage>
        <taxon>Bacteria</taxon>
        <taxon>Pseudomonadati</taxon>
        <taxon>Planctomycetota</taxon>
        <taxon>Planctomycetia</taxon>
        <taxon>Planctomycetales</taxon>
        <taxon>Planctomycetaceae</taxon>
        <taxon>Calycomorphotria</taxon>
    </lineage>
</organism>
<evidence type="ECO:0000313" key="4">
    <source>
        <dbReference type="EMBL" id="QDT65015.1"/>
    </source>
</evidence>
<dbReference type="KEGG" id="chya:V22_22610"/>
<dbReference type="Proteomes" id="UP000319976">
    <property type="component" value="Chromosome"/>
</dbReference>
<dbReference type="SMART" id="SM00448">
    <property type="entry name" value="REC"/>
    <property type="match status" value="1"/>
</dbReference>
<keyword evidence="1 2" id="KW-0597">Phosphoprotein</keyword>
<dbReference type="CDD" id="cd00156">
    <property type="entry name" value="REC"/>
    <property type="match status" value="1"/>
</dbReference>
<dbReference type="Gene3D" id="3.40.50.2300">
    <property type="match status" value="1"/>
</dbReference>
<dbReference type="AlphaFoldDB" id="A0A517T9G2"/>
<dbReference type="EMBL" id="CP036316">
    <property type="protein sequence ID" value="QDT65015.1"/>
    <property type="molecule type" value="Genomic_DNA"/>
</dbReference>
<dbReference type="InterPro" id="IPR050595">
    <property type="entry name" value="Bact_response_regulator"/>
</dbReference>
<feature type="modified residue" description="4-aspartylphosphate" evidence="2">
    <location>
        <position position="55"/>
    </location>
</feature>
<keyword evidence="4" id="KW-0418">Kinase</keyword>
<sequence>MVENTPKVLVIEDDPAFRSLLQVALRKEYRVFVAKEGSEGYYKALDTEPDLVVVDSKMPGWNGLETVKMFRSNPHLQHIPIVMLTGDLSRKTIVEAVRLGVKDYVVKTQFSQTAFKAKLHNLLEKYGRLTPATNSVQPEPHFGTEEHSVKEQAEVVVNELIDNWD</sequence>
<dbReference type="GO" id="GO:0004673">
    <property type="term" value="F:protein histidine kinase activity"/>
    <property type="evidence" value="ECO:0007669"/>
    <property type="project" value="UniProtKB-EC"/>
</dbReference>
<keyword evidence="4" id="KW-0808">Transferase</keyword>
<evidence type="ECO:0000256" key="1">
    <source>
        <dbReference type="ARBA" id="ARBA00022553"/>
    </source>
</evidence>
<protein>
    <submittedName>
        <fullName evidence="4">Sensor histidine kinase TmoS</fullName>
        <ecNumber evidence="4">2.7.13.3</ecNumber>
    </submittedName>
</protein>
<dbReference type="InterPro" id="IPR001789">
    <property type="entry name" value="Sig_transdc_resp-reg_receiver"/>
</dbReference>
<gene>
    <name evidence="4" type="primary">tmoS</name>
    <name evidence="4" type="ORF">V22_22610</name>
</gene>
<dbReference type="PANTHER" id="PTHR44591">
    <property type="entry name" value="STRESS RESPONSE REGULATOR PROTEIN 1"/>
    <property type="match status" value="1"/>
</dbReference>
<proteinExistence type="predicted"/>
<dbReference type="SUPFAM" id="SSF52172">
    <property type="entry name" value="CheY-like"/>
    <property type="match status" value="1"/>
</dbReference>
<dbReference type="InterPro" id="IPR011006">
    <property type="entry name" value="CheY-like_superfamily"/>
</dbReference>
<feature type="domain" description="Response regulatory" evidence="3">
    <location>
        <begin position="7"/>
        <end position="122"/>
    </location>
</feature>
<dbReference type="EC" id="2.7.13.3" evidence="4"/>
<keyword evidence="5" id="KW-1185">Reference proteome</keyword>
<name>A0A517T9G2_9PLAN</name>
<accession>A0A517T9G2</accession>
<dbReference type="PANTHER" id="PTHR44591:SF3">
    <property type="entry name" value="RESPONSE REGULATORY DOMAIN-CONTAINING PROTEIN"/>
    <property type="match status" value="1"/>
</dbReference>
<evidence type="ECO:0000259" key="3">
    <source>
        <dbReference type="PROSITE" id="PS50110"/>
    </source>
</evidence>
<evidence type="ECO:0000313" key="5">
    <source>
        <dbReference type="Proteomes" id="UP000319976"/>
    </source>
</evidence>
<dbReference type="Pfam" id="PF00072">
    <property type="entry name" value="Response_reg"/>
    <property type="match status" value="1"/>
</dbReference>
<dbReference type="GO" id="GO:0000160">
    <property type="term" value="P:phosphorelay signal transduction system"/>
    <property type="evidence" value="ECO:0007669"/>
    <property type="project" value="InterPro"/>
</dbReference>
<evidence type="ECO:0000256" key="2">
    <source>
        <dbReference type="PROSITE-ProRule" id="PRU00169"/>
    </source>
</evidence>
<dbReference type="PROSITE" id="PS50110">
    <property type="entry name" value="RESPONSE_REGULATORY"/>
    <property type="match status" value="1"/>
</dbReference>